<name>A0A2K1L704_PHYPA</name>
<dbReference type="AlphaFoldDB" id="A0A2K1L704"/>
<evidence type="ECO:0000313" key="2">
    <source>
        <dbReference type="EnsemblPlants" id="Pp3c1_5940V3.1"/>
    </source>
</evidence>
<sequence length="119" mass="13294">MKKAAAIEPQEFVHLSKTCTKCVEPVKEPLRQSGYSACDQDEGLQLPCEYVDGEPCLSNTVEWAVACERDQWSRAIAGRVNVAPRHLSAEAETLLSATLIHEGMHGRNKPNFRGKMRRN</sequence>
<reference evidence="1 3" key="1">
    <citation type="journal article" date="2008" name="Science">
        <title>The Physcomitrella genome reveals evolutionary insights into the conquest of land by plants.</title>
        <authorList>
            <person name="Rensing S."/>
            <person name="Lang D."/>
            <person name="Zimmer A."/>
            <person name="Terry A."/>
            <person name="Salamov A."/>
            <person name="Shapiro H."/>
            <person name="Nishiyama T."/>
            <person name="Perroud P.-F."/>
            <person name="Lindquist E."/>
            <person name="Kamisugi Y."/>
            <person name="Tanahashi T."/>
            <person name="Sakakibara K."/>
            <person name="Fujita T."/>
            <person name="Oishi K."/>
            <person name="Shin-I T."/>
            <person name="Kuroki Y."/>
            <person name="Toyoda A."/>
            <person name="Suzuki Y."/>
            <person name="Hashimoto A."/>
            <person name="Yamaguchi K."/>
            <person name="Sugano A."/>
            <person name="Kohara Y."/>
            <person name="Fujiyama A."/>
            <person name="Anterola A."/>
            <person name="Aoki S."/>
            <person name="Ashton N."/>
            <person name="Barbazuk W.B."/>
            <person name="Barker E."/>
            <person name="Bennetzen J."/>
            <person name="Bezanilla M."/>
            <person name="Blankenship R."/>
            <person name="Cho S.H."/>
            <person name="Dutcher S."/>
            <person name="Estelle M."/>
            <person name="Fawcett J.A."/>
            <person name="Gundlach H."/>
            <person name="Hanada K."/>
            <person name="Heyl A."/>
            <person name="Hicks K.A."/>
            <person name="Hugh J."/>
            <person name="Lohr M."/>
            <person name="Mayer K."/>
            <person name="Melkozernov A."/>
            <person name="Murata T."/>
            <person name="Nelson D."/>
            <person name="Pils B."/>
            <person name="Prigge M."/>
            <person name="Reiss B."/>
            <person name="Renner T."/>
            <person name="Rombauts S."/>
            <person name="Rushton P."/>
            <person name="Sanderfoot A."/>
            <person name="Schween G."/>
            <person name="Shiu S.-H."/>
            <person name="Stueber K."/>
            <person name="Theodoulou F.L."/>
            <person name="Tu H."/>
            <person name="Van de Peer Y."/>
            <person name="Verrier P.J."/>
            <person name="Waters E."/>
            <person name="Wood A."/>
            <person name="Yang L."/>
            <person name="Cove D."/>
            <person name="Cuming A."/>
            <person name="Hasebe M."/>
            <person name="Lucas S."/>
            <person name="Mishler D.B."/>
            <person name="Reski R."/>
            <person name="Grigoriev I."/>
            <person name="Quatrano R.S."/>
            <person name="Boore J.L."/>
        </authorList>
    </citation>
    <scope>NUCLEOTIDE SEQUENCE [LARGE SCALE GENOMIC DNA]</scope>
    <source>
        <strain evidence="2 3">cv. Gransden 2004</strain>
    </source>
</reference>
<dbReference type="SUPFAM" id="SSF55486">
    <property type="entry name" value="Metalloproteases ('zincins'), catalytic domain"/>
    <property type="match status" value="1"/>
</dbReference>
<organism evidence="1">
    <name type="scientific">Physcomitrium patens</name>
    <name type="common">Spreading-leaved earth moss</name>
    <name type="synonym">Physcomitrella patens</name>
    <dbReference type="NCBI Taxonomy" id="3218"/>
    <lineage>
        <taxon>Eukaryota</taxon>
        <taxon>Viridiplantae</taxon>
        <taxon>Streptophyta</taxon>
        <taxon>Embryophyta</taxon>
        <taxon>Bryophyta</taxon>
        <taxon>Bryophytina</taxon>
        <taxon>Bryopsida</taxon>
        <taxon>Funariidae</taxon>
        <taxon>Funariales</taxon>
        <taxon>Funariaceae</taxon>
        <taxon>Physcomitrium</taxon>
    </lineage>
</organism>
<gene>
    <name evidence="1" type="ORF">PHYPA_000243</name>
</gene>
<reference evidence="1 3" key="2">
    <citation type="journal article" date="2018" name="Plant J.">
        <title>The Physcomitrella patens chromosome-scale assembly reveals moss genome structure and evolution.</title>
        <authorList>
            <person name="Lang D."/>
            <person name="Ullrich K.K."/>
            <person name="Murat F."/>
            <person name="Fuchs J."/>
            <person name="Jenkins J."/>
            <person name="Haas F.B."/>
            <person name="Piednoel M."/>
            <person name="Gundlach H."/>
            <person name="Van Bel M."/>
            <person name="Meyberg R."/>
            <person name="Vives C."/>
            <person name="Morata J."/>
            <person name="Symeonidi A."/>
            <person name="Hiss M."/>
            <person name="Muchero W."/>
            <person name="Kamisugi Y."/>
            <person name="Saleh O."/>
            <person name="Blanc G."/>
            <person name="Decker E.L."/>
            <person name="van Gessel N."/>
            <person name="Grimwood J."/>
            <person name="Hayes R.D."/>
            <person name="Graham S.W."/>
            <person name="Gunter L.E."/>
            <person name="McDaniel S.F."/>
            <person name="Hoernstein S.N.W."/>
            <person name="Larsson A."/>
            <person name="Li F.W."/>
            <person name="Perroud P.F."/>
            <person name="Phillips J."/>
            <person name="Ranjan P."/>
            <person name="Rokshar D.S."/>
            <person name="Rothfels C.J."/>
            <person name="Schneider L."/>
            <person name="Shu S."/>
            <person name="Stevenson D.W."/>
            <person name="Thummler F."/>
            <person name="Tillich M."/>
            <person name="Villarreal Aguilar J.C."/>
            <person name="Widiez T."/>
            <person name="Wong G.K."/>
            <person name="Wymore A."/>
            <person name="Zhang Y."/>
            <person name="Zimmer A.D."/>
            <person name="Quatrano R.S."/>
            <person name="Mayer K.F.X."/>
            <person name="Goodstein D."/>
            <person name="Casacuberta J.M."/>
            <person name="Vandepoele K."/>
            <person name="Reski R."/>
            <person name="Cuming A.C."/>
            <person name="Tuskan G.A."/>
            <person name="Maumus F."/>
            <person name="Salse J."/>
            <person name="Schmutz J."/>
            <person name="Rensing S.A."/>
        </authorList>
    </citation>
    <scope>NUCLEOTIDE SEQUENCE [LARGE SCALE GENOMIC DNA]</scope>
    <source>
        <strain evidence="2 3">cv. Gransden 2004</strain>
    </source>
</reference>
<dbReference type="PaxDb" id="3218-PP1S45_243V6.1"/>
<protein>
    <submittedName>
        <fullName evidence="1 2">Uncharacterized protein</fullName>
    </submittedName>
</protein>
<evidence type="ECO:0000313" key="1">
    <source>
        <dbReference type="EMBL" id="PNR61819.1"/>
    </source>
</evidence>
<dbReference type="Proteomes" id="UP000006727">
    <property type="component" value="Chromosome 1"/>
</dbReference>
<dbReference type="Gramene" id="Pp3c1_5940V3.1">
    <property type="protein sequence ID" value="Pp3c1_5940V3.1"/>
    <property type="gene ID" value="Pp3c1_5940"/>
</dbReference>
<accession>A0A2K1L704</accession>
<dbReference type="STRING" id="3218.A0A2K1L704"/>
<dbReference type="EMBL" id="ABEU02000001">
    <property type="protein sequence ID" value="PNR61819.1"/>
    <property type="molecule type" value="Genomic_DNA"/>
</dbReference>
<dbReference type="EnsemblPlants" id="Pp3c1_5940V3.1">
    <property type="protein sequence ID" value="Pp3c1_5940V3.1"/>
    <property type="gene ID" value="Pp3c1_5940"/>
</dbReference>
<evidence type="ECO:0000313" key="3">
    <source>
        <dbReference type="Proteomes" id="UP000006727"/>
    </source>
</evidence>
<keyword evidence="3" id="KW-1185">Reference proteome</keyword>
<proteinExistence type="predicted"/>
<dbReference type="Gene3D" id="3.10.170.20">
    <property type="match status" value="1"/>
</dbReference>
<reference evidence="2" key="3">
    <citation type="submission" date="2020-12" db="UniProtKB">
        <authorList>
            <consortium name="EnsemblPlants"/>
        </authorList>
    </citation>
    <scope>IDENTIFICATION</scope>
</reference>